<dbReference type="AlphaFoldDB" id="D5UT44"/>
<accession>D5UT44</accession>
<name>D5UT44_TSUPD</name>
<organism evidence="2 3">
    <name type="scientific">Tsukamurella paurometabola (strain ATCC 8368 / DSM 20162 / CCUG 35730 / CIP 100753 / JCM 10117 / KCTC 9821 / NBRC 16120 / NCIMB 702349 / NCTC 13040)</name>
    <name type="common">Corynebacterium paurometabolum</name>
    <dbReference type="NCBI Taxonomy" id="521096"/>
    <lineage>
        <taxon>Bacteria</taxon>
        <taxon>Bacillati</taxon>
        <taxon>Actinomycetota</taxon>
        <taxon>Actinomycetes</taxon>
        <taxon>Mycobacteriales</taxon>
        <taxon>Tsukamurellaceae</taxon>
        <taxon>Tsukamurella</taxon>
    </lineage>
</organism>
<reference evidence="3" key="1">
    <citation type="submission" date="2010-03" db="EMBL/GenBank/DDBJ databases">
        <title>The complete chromosome of Tsukamurella paurometabola DSM 20162.</title>
        <authorList>
            <consortium name="US DOE Joint Genome Institute (JGI-PGF)"/>
            <person name="Lucas S."/>
            <person name="Copeland A."/>
            <person name="Lapidus A."/>
            <person name="Glavina del Rio T."/>
            <person name="Dalin E."/>
            <person name="Tice H."/>
            <person name="Bruce D."/>
            <person name="Goodwin L."/>
            <person name="Pitluck S."/>
            <person name="Kyrpides N."/>
            <person name="Mavromatis K."/>
            <person name="Ivanova N."/>
            <person name="Mikhailova N."/>
            <person name="Munk A.C."/>
            <person name="Brettin T."/>
            <person name="Detter J.C."/>
            <person name="Tapia R."/>
            <person name="Han C."/>
            <person name="Larimer F."/>
            <person name="Land M."/>
            <person name="Hauser L."/>
            <person name="Markowitz V."/>
            <person name="Cheng J.-F."/>
            <person name="Hugenholtz P."/>
            <person name="Woyke T."/>
            <person name="Wu D."/>
            <person name="Jando M."/>
            <person name="Brambilla E."/>
            <person name="Klenk H.-P."/>
            <person name="Eisen J.A."/>
        </authorList>
    </citation>
    <scope>NUCLEOTIDE SEQUENCE [LARGE SCALE GENOMIC DNA]</scope>
    <source>
        <strain evidence="3">ATCC 8368 / DSM 20162 / CCUG 35730 / CIP 100753 / JCM 10117 / KCTC 9821 / NBRC 16120 / NCIMB 702349 / NCTC 13040</strain>
    </source>
</reference>
<dbReference type="HOGENOM" id="CLU_113726_1_1_11"/>
<evidence type="ECO:0000313" key="2">
    <source>
        <dbReference type="EMBL" id="ADG77331.1"/>
    </source>
</evidence>
<proteinExistence type="predicted"/>
<keyword evidence="1" id="KW-0812">Transmembrane</keyword>
<keyword evidence="3" id="KW-1185">Reference proteome</keyword>
<dbReference type="Pfam" id="PF14012">
    <property type="entry name" value="DUF4229"/>
    <property type="match status" value="1"/>
</dbReference>
<evidence type="ECO:0000313" key="3">
    <source>
        <dbReference type="Proteomes" id="UP000001213"/>
    </source>
</evidence>
<evidence type="ECO:0008006" key="4">
    <source>
        <dbReference type="Google" id="ProtNLM"/>
    </source>
</evidence>
<dbReference type="Proteomes" id="UP000001213">
    <property type="component" value="Chromosome"/>
</dbReference>
<sequence length="133" mass="14805">MQVSRIGKVVFRTWRILWGVTDTPDAPASSSSGSDDEVRAAKRALARDMVLYTVFRLALVAVIAAIFYGIGTLVTDEVPLIPVFLFALVVAMPVSMIVGRRLRDRVAASAAVIDDRRKEKRDDFRRRLQGVDE</sequence>
<dbReference type="KEGG" id="tpr:Tpau_0694"/>
<feature type="transmembrane region" description="Helical" evidence="1">
    <location>
        <begin position="80"/>
        <end position="99"/>
    </location>
</feature>
<feature type="transmembrane region" description="Helical" evidence="1">
    <location>
        <begin position="49"/>
        <end position="74"/>
    </location>
</feature>
<dbReference type="InterPro" id="IPR025323">
    <property type="entry name" value="DUF4229"/>
</dbReference>
<protein>
    <recommendedName>
        <fullName evidence="4">DUF4229 domain-containing protein</fullName>
    </recommendedName>
</protein>
<keyword evidence="1" id="KW-0472">Membrane</keyword>
<gene>
    <name evidence="2" type="ordered locus">Tpau_0694</name>
</gene>
<dbReference type="STRING" id="521096.Tpau_0694"/>
<dbReference type="EMBL" id="CP001966">
    <property type="protein sequence ID" value="ADG77331.1"/>
    <property type="molecule type" value="Genomic_DNA"/>
</dbReference>
<evidence type="ECO:0000256" key="1">
    <source>
        <dbReference type="SAM" id="Phobius"/>
    </source>
</evidence>
<keyword evidence="1" id="KW-1133">Transmembrane helix</keyword>
<reference evidence="2 3" key="2">
    <citation type="journal article" date="2011" name="Stand. Genomic Sci.">
        <title>Complete genome sequence of Tsukamurella paurometabola type strain (no. 33).</title>
        <authorList>
            <person name="Munk A.C."/>
            <person name="Lapidus A."/>
            <person name="Lucas S."/>
            <person name="Nolan M."/>
            <person name="Tice H."/>
            <person name="Cheng J.F."/>
            <person name="Del Rio T.G."/>
            <person name="Goodwin L."/>
            <person name="Pitluck S."/>
            <person name="Liolios K."/>
            <person name="Huntemann M."/>
            <person name="Ivanova N."/>
            <person name="Mavromatis K."/>
            <person name="Mikhailova N."/>
            <person name="Pati A."/>
            <person name="Chen A."/>
            <person name="Palaniappan K."/>
            <person name="Tapia R."/>
            <person name="Han C."/>
            <person name="Land M."/>
            <person name="Hauser L."/>
            <person name="Chang Y.J."/>
            <person name="Jeffries C.D."/>
            <person name="Brettin T."/>
            <person name="Yasawong M."/>
            <person name="Brambilla E.M."/>
            <person name="Rohde M."/>
            <person name="Sikorski J."/>
            <person name="Goker M."/>
            <person name="Detter J.C."/>
            <person name="Woyke T."/>
            <person name="Bristow J."/>
            <person name="Eisen J.A."/>
            <person name="Markowitz V."/>
            <person name="Hugenholtz P."/>
            <person name="Kyrpides N.C."/>
            <person name="Klenk H.P."/>
        </authorList>
    </citation>
    <scope>NUCLEOTIDE SEQUENCE [LARGE SCALE GENOMIC DNA]</scope>
    <source>
        <strain evidence="3">ATCC 8368 / DSM 20162 / CCUG 35730 / CIP 100753 / JCM 10117 / KCTC 9821 / NBRC 16120 / NCIMB 702349 / NCTC 13040</strain>
    </source>
</reference>